<keyword evidence="2" id="KW-0866">Nonsense-mediated mRNA decay</keyword>
<gene>
    <name evidence="5" type="ORF">PICMEDRAFT_72891</name>
</gene>
<feature type="compositionally biased region" description="Basic and acidic residues" evidence="3">
    <location>
        <begin position="360"/>
        <end position="384"/>
    </location>
</feature>
<dbReference type="InterPro" id="IPR012677">
    <property type="entry name" value="Nucleotide-bd_a/b_plait_sf"/>
</dbReference>
<dbReference type="Gene3D" id="3.30.70.330">
    <property type="match status" value="1"/>
</dbReference>
<dbReference type="AlphaFoldDB" id="A0A1E3NML1"/>
<accession>A0A1E3NML1</accession>
<dbReference type="STRING" id="763406.A0A1E3NML1"/>
<evidence type="ECO:0000313" key="6">
    <source>
        <dbReference type="Proteomes" id="UP000094455"/>
    </source>
</evidence>
<evidence type="ECO:0000256" key="1">
    <source>
        <dbReference type="ARBA" id="ARBA00005991"/>
    </source>
</evidence>
<dbReference type="GeneID" id="30181007"/>
<reference evidence="5 6" key="1">
    <citation type="journal article" date="2016" name="Proc. Natl. Acad. Sci. U.S.A.">
        <title>Comparative genomics of biotechnologically important yeasts.</title>
        <authorList>
            <person name="Riley R."/>
            <person name="Haridas S."/>
            <person name="Wolfe K.H."/>
            <person name="Lopes M.R."/>
            <person name="Hittinger C.T."/>
            <person name="Goeker M."/>
            <person name="Salamov A.A."/>
            <person name="Wisecaver J.H."/>
            <person name="Long T.M."/>
            <person name="Calvey C.H."/>
            <person name="Aerts A.L."/>
            <person name="Barry K.W."/>
            <person name="Choi C."/>
            <person name="Clum A."/>
            <person name="Coughlan A.Y."/>
            <person name="Deshpande S."/>
            <person name="Douglass A.P."/>
            <person name="Hanson S.J."/>
            <person name="Klenk H.-P."/>
            <person name="LaButti K.M."/>
            <person name="Lapidus A."/>
            <person name="Lindquist E.A."/>
            <person name="Lipzen A.M."/>
            <person name="Meier-Kolthoff J.P."/>
            <person name="Ohm R.A."/>
            <person name="Otillar R.P."/>
            <person name="Pangilinan J.L."/>
            <person name="Peng Y."/>
            <person name="Rokas A."/>
            <person name="Rosa C.A."/>
            <person name="Scheuner C."/>
            <person name="Sibirny A.A."/>
            <person name="Slot J.C."/>
            <person name="Stielow J.B."/>
            <person name="Sun H."/>
            <person name="Kurtzman C.P."/>
            <person name="Blackwell M."/>
            <person name="Grigoriev I.V."/>
            <person name="Jeffries T.W."/>
        </authorList>
    </citation>
    <scope>NUCLEOTIDE SEQUENCE [LARGE SCALE GENOMIC DNA]</scope>
    <source>
        <strain evidence="5 6">NRRL Y-2026</strain>
    </source>
</reference>
<dbReference type="Proteomes" id="UP000094455">
    <property type="component" value="Unassembled WGS sequence"/>
</dbReference>
<dbReference type="GO" id="GO:0003676">
    <property type="term" value="F:nucleic acid binding"/>
    <property type="evidence" value="ECO:0007669"/>
    <property type="project" value="InterPro"/>
</dbReference>
<dbReference type="RefSeq" id="XP_019017971.1">
    <property type="nucleotide sequence ID" value="XM_019164320.1"/>
</dbReference>
<proteinExistence type="inferred from homology"/>
<comment type="similarity">
    <text evidence="1">Belongs to the RENT3 family.</text>
</comment>
<feature type="region of interest" description="Disordered" evidence="3">
    <location>
        <begin position="340"/>
        <end position="412"/>
    </location>
</feature>
<feature type="region of interest" description="Disordered" evidence="3">
    <location>
        <begin position="1"/>
        <end position="134"/>
    </location>
</feature>
<protein>
    <recommendedName>
        <fullName evidence="4">UPF3 domain-containing protein</fullName>
    </recommendedName>
</protein>
<sequence length="412" mass="46997">MSAADTTIVTDGKSPQADTTLENRKNGAAFKSRRRNKEKQKPKQDPMKTSATINHPDQIGEKVIKAKKKKPKKAQNKNNNKPNDSKELSVTTSDNISALDPNEAKRLKKKRKRQQQKEKRKQLQQAQKLRGEKPRVPVNKITVRNLPPNLSKASFINKVFQKNPELEQYVAEYYYVDGFYPKNKFESSVPSRCYINCTDESTMMLVGRAVKAMTFTDDTPSKPKTDNSNNDENLNKAEVMEDLETYIPSVEKSFYQVMPEFKSVGEPVIDKWDFMNGKLNDDFAFKKFCEAIDSEGKVPLPDNIFSKGNKNKKKEKITADSQKNKGKKILKAKIDKLETKQEGVNKKKAKKRNKKKVKAKKDESGKQEITGKIDPEKKTKEVSKKSKKFKKKTNQKPKSESVKNLGVENTAK</sequence>
<feature type="domain" description="UPF3" evidence="4">
    <location>
        <begin position="139"/>
        <end position="332"/>
    </location>
</feature>
<dbReference type="InterPro" id="IPR005120">
    <property type="entry name" value="UPF3_dom"/>
</dbReference>
<dbReference type="EMBL" id="KV454003">
    <property type="protein sequence ID" value="ODQ46858.1"/>
    <property type="molecule type" value="Genomic_DNA"/>
</dbReference>
<dbReference type="InterPro" id="IPR035979">
    <property type="entry name" value="RBD_domain_sf"/>
</dbReference>
<evidence type="ECO:0000256" key="3">
    <source>
        <dbReference type="SAM" id="MobiDB-lite"/>
    </source>
</evidence>
<organism evidence="5 6">
    <name type="scientific">Pichia membranifaciens NRRL Y-2026</name>
    <dbReference type="NCBI Taxonomy" id="763406"/>
    <lineage>
        <taxon>Eukaryota</taxon>
        <taxon>Fungi</taxon>
        <taxon>Dikarya</taxon>
        <taxon>Ascomycota</taxon>
        <taxon>Saccharomycotina</taxon>
        <taxon>Pichiomycetes</taxon>
        <taxon>Pichiales</taxon>
        <taxon>Pichiaceae</taxon>
        <taxon>Pichia</taxon>
    </lineage>
</organism>
<feature type="compositionally biased region" description="Basic residues" evidence="3">
    <location>
        <begin position="385"/>
        <end position="395"/>
    </location>
</feature>
<dbReference type="OrthoDB" id="18087at2759"/>
<keyword evidence="6" id="KW-1185">Reference proteome</keyword>
<feature type="compositionally biased region" description="Basic residues" evidence="3">
    <location>
        <begin position="346"/>
        <end position="359"/>
    </location>
</feature>
<name>A0A1E3NML1_9ASCO</name>
<feature type="region of interest" description="Disordered" evidence="3">
    <location>
        <begin position="300"/>
        <end position="326"/>
    </location>
</feature>
<dbReference type="GO" id="GO:0000184">
    <property type="term" value="P:nuclear-transcribed mRNA catabolic process, nonsense-mediated decay"/>
    <property type="evidence" value="ECO:0007669"/>
    <property type="project" value="UniProtKB-KW"/>
</dbReference>
<dbReference type="SUPFAM" id="SSF54928">
    <property type="entry name" value="RNA-binding domain, RBD"/>
    <property type="match status" value="1"/>
</dbReference>
<evidence type="ECO:0000259" key="4">
    <source>
        <dbReference type="Pfam" id="PF03467"/>
    </source>
</evidence>
<dbReference type="Pfam" id="PF03467">
    <property type="entry name" value="Smg4_UPF3"/>
    <property type="match status" value="1"/>
</dbReference>
<evidence type="ECO:0000256" key="2">
    <source>
        <dbReference type="ARBA" id="ARBA00023161"/>
    </source>
</evidence>
<evidence type="ECO:0000313" key="5">
    <source>
        <dbReference type="EMBL" id="ODQ46858.1"/>
    </source>
</evidence>
<feature type="compositionally biased region" description="Basic residues" evidence="3">
    <location>
        <begin position="65"/>
        <end position="75"/>
    </location>
</feature>
<feature type="compositionally biased region" description="Basic residues" evidence="3">
    <location>
        <begin position="106"/>
        <end position="122"/>
    </location>
</feature>